<dbReference type="Proteomes" id="UP000198654">
    <property type="component" value="Unassembled WGS sequence"/>
</dbReference>
<feature type="transmembrane region" description="Helical" evidence="7">
    <location>
        <begin position="14"/>
        <end position="45"/>
    </location>
</feature>
<dbReference type="PANTHER" id="PTHR30353">
    <property type="entry name" value="INNER MEMBRANE PROTEIN DEDA-RELATED"/>
    <property type="match status" value="1"/>
</dbReference>
<feature type="transmembrane region" description="Helical" evidence="7">
    <location>
        <begin position="238"/>
        <end position="259"/>
    </location>
</feature>
<dbReference type="RefSeq" id="WP_340148221.1">
    <property type="nucleotide sequence ID" value="NZ_FNGI01000007.1"/>
</dbReference>
<evidence type="ECO:0000256" key="4">
    <source>
        <dbReference type="ARBA" id="ARBA00022692"/>
    </source>
</evidence>
<keyword evidence="3" id="KW-1003">Cell membrane</keyword>
<name>A0A1G9MQZ8_9GAMM</name>
<dbReference type="InterPro" id="IPR036938">
    <property type="entry name" value="PAP2/HPO_sf"/>
</dbReference>
<gene>
    <name evidence="9" type="ORF">SAMN05661010_02473</name>
</gene>
<feature type="transmembrane region" description="Helical" evidence="7">
    <location>
        <begin position="57"/>
        <end position="78"/>
    </location>
</feature>
<evidence type="ECO:0000313" key="10">
    <source>
        <dbReference type="Proteomes" id="UP000198654"/>
    </source>
</evidence>
<evidence type="ECO:0000256" key="6">
    <source>
        <dbReference type="ARBA" id="ARBA00023136"/>
    </source>
</evidence>
<dbReference type="Pfam" id="PF01569">
    <property type="entry name" value="PAP2"/>
    <property type="match status" value="1"/>
</dbReference>
<feature type="domain" description="Phosphatidic acid phosphatase type 2/haloperoxidase" evidence="8">
    <location>
        <begin position="318"/>
        <end position="429"/>
    </location>
</feature>
<evidence type="ECO:0000259" key="8">
    <source>
        <dbReference type="SMART" id="SM00014"/>
    </source>
</evidence>
<feature type="transmembrane region" description="Helical" evidence="7">
    <location>
        <begin position="387"/>
        <end position="408"/>
    </location>
</feature>
<sequence>MHDWLSTLAPEPSWLFLIIAAIALVESLAVVGLVIPGVVLITAAASLAGHYDLSIKLVLIAAFIGAVIGDGVSFLLGYTQRERVPSLWPFNRHPEWLARGARFFQRYGVLSVLIGRFVGPVRPIVPLIAGMLHMRPLTFVWSNVGSALLWAPAYVLPGYLLGSTWRQLLTLPAGSERWLIVLALTVIALALVFSLLRHQLTREGRVYRRLAAFSRDRPWRHRLWGALSSSHQGGEFPLASLALLIVGLSALSGWTLWVLEHNGPLPMDRQLQGMIAAITLPAVQRATEWLAEAGDTLGVIALVLPWSLWLLYRRQQAVTLHLLGGLGVIALANTLFKHLAGRVRPNIPDYLSDSNSYPSAHTSTAVVLYGLAAAFIAEALPSRHRAMAYWIAILICVPMALSRLTLGVHWFSDLVGGALLGLVVCALVRISYHRFATRPVARAPWLRLASASLALLMARLAWLPPV</sequence>
<feature type="transmembrane region" description="Helical" evidence="7">
    <location>
        <begin position="360"/>
        <end position="380"/>
    </location>
</feature>
<dbReference type="EMBL" id="FNGI01000007">
    <property type="protein sequence ID" value="SDL76337.1"/>
    <property type="molecule type" value="Genomic_DNA"/>
</dbReference>
<comment type="subcellular location">
    <subcellularLocation>
        <location evidence="1">Cell membrane</location>
        <topology evidence="1">Multi-pass membrane protein</topology>
    </subcellularLocation>
</comment>
<evidence type="ECO:0000256" key="7">
    <source>
        <dbReference type="SAM" id="Phobius"/>
    </source>
</evidence>
<proteinExistence type="inferred from homology"/>
<dbReference type="CDD" id="cd03392">
    <property type="entry name" value="PAP2_like_2"/>
    <property type="match status" value="1"/>
</dbReference>
<reference evidence="9 10" key="1">
    <citation type="submission" date="2016-10" db="EMBL/GenBank/DDBJ databases">
        <authorList>
            <person name="de Groot N.N."/>
        </authorList>
    </citation>
    <scope>NUCLEOTIDE SEQUENCE [LARGE SCALE GENOMIC DNA]</scope>
    <source>
        <strain evidence="9 10">DSM 14789</strain>
    </source>
</reference>
<accession>A0A1G9MQZ8</accession>
<feature type="transmembrane region" description="Helical" evidence="7">
    <location>
        <begin position="177"/>
        <end position="196"/>
    </location>
</feature>
<feature type="transmembrane region" description="Helical" evidence="7">
    <location>
        <begin position="137"/>
        <end position="157"/>
    </location>
</feature>
<organism evidence="9 10">
    <name type="scientific">Modicisalibacter muralis</name>
    <dbReference type="NCBI Taxonomy" id="119000"/>
    <lineage>
        <taxon>Bacteria</taxon>
        <taxon>Pseudomonadati</taxon>
        <taxon>Pseudomonadota</taxon>
        <taxon>Gammaproteobacteria</taxon>
        <taxon>Oceanospirillales</taxon>
        <taxon>Halomonadaceae</taxon>
        <taxon>Modicisalibacter</taxon>
    </lineage>
</organism>
<dbReference type="SMART" id="SM00014">
    <property type="entry name" value="acidPPc"/>
    <property type="match status" value="1"/>
</dbReference>
<keyword evidence="5 7" id="KW-1133">Transmembrane helix</keyword>
<evidence type="ECO:0000313" key="9">
    <source>
        <dbReference type="EMBL" id="SDL76337.1"/>
    </source>
</evidence>
<dbReference type="SUPFAM" id="SSF48317">
    <property type="entry name" value="Acid phosphatase/Vanadium-dependent haloperoxidase"/>
    <property type="match status" value="1"/>
</dbReference>
<evidence type="ECO:0000256" key="5">
    <source>
        <dbReference type="ARBA" id="ARBA00022989"/>
    </source>
</evidence>
<dbReference type="Gene3D" id="1.20.144.10">
    <property type="entry name" value="Phosphatidic acid phosphatase type 2/haloperoxidase"/>
    <property type="match status" value="1"/>
</dbReference>
<dbReference type="InterPro" id="IPR000326">
    <property type="entry name" value="PAP2/HPO"/>
</dbReference>
<keyword evidence="10" id="KW-1185">Reference proteome</keyword>
<dbReference type="STRING" id="119000.SAMN05661010_02473"/>
<keyword evidence="4 7" id="KW-0812">Transmembrane</keyword>
<feature type="transmembrane region" description="Helical" evidence="7">
    <location>
        <begin position="414"/>
        <end position="432"/>
    </location>
</feature>
<protein>
    <submittedName>
        <fullName evidence="9">Undecaprenyl-diphosphatase</fullName>
    </submittedName>
</protein>
<dbReference type="AlphaFoldDB" id="A0A1G9MQZ8"/>
<dbReference type="InterPro" id="IPR032816">
    <property type="entry name" value="VTT_dom"/>
</dbReference>
<comment type="similarity">
    <text evidence="2">Belongs to the DedA family.</text>
</comment>
<dbReference type="PANTHER" id="PTHR30353:SF15">
    <property type="entry name" value="INNER MEMBRANE PROTEIN YABI"/>
    <property type="match status" value="1"/>
</dbReference>
<evidence type="ECO:0000256" key="3">
    <source>
        <dbReference type="ARBA" id="ARBA00022475"/>
    </source>
</evidence>
<dbReference type="Pfam" id="PF09335">
    <property type="entry name" value="VTT_dom"/>
    <property type="match status" value="1"/>
</dbReference>
<evidence type="ECO:0000256" key="2">
    <source>
        <dbReference type="ARBA" id="ARBA00010792"/>
    </source>
</evidence>
<feature type="transmembrane region" description="Helical" evidence="7">
    <location>
        <begin position="318"/>
        <end position="340"/>
    </location>
</feature>
<feature type="transmembrane region" description="Helical" evidence="7">
    <location>
        <begin position="289"/>
        <end position="311"/>
    </location>
</feature>
<dbReference type="GO" id="GO:0005886">
    <property type="term" value="C:plasma membrane"/>
    <property type="evidence" value="ECO:0007669"/>
    <property type="project" value="UniProtKB-SubCell"/>
</dbReference>
<evidence type="ECO:0000256" key="1">
    <source>
        <dbReference type="ARBA" id="ARBA00004651"/>
    </source>
</evidence>
<keyword evidence="6 7" id="KW-0472">Membrane</keyword>
<dbReference type="InterPro" id="IPR032818">
    <property type="entry name" value="DedA-like"/>
</dbReference>
<feature type="transmembrane region" description="Helical" evidence="7">
    <location>
        <begin position="444"/>
        <end position="462"/>
    </location>
</feature>